<dbReference type="Pfam" id="PF07690">
    <property type="entry name" value="MFS_1"/>
    <property type="match status" value="1"/>
</dbReference>
<feature type="domain" description="Major facilitator superfamily (MFS) profile" evidence="9">
    <location>
        <begin position="23"/>
        <end position="469"/>
    </location>
</feature>
<gene>
    <name evidence="10" type="ORF">IT779_34105</name>
</gene>
<name>A0A931IIP5_9NOCA</name>
<dbReference type="PANTHER" id="PTHR42718">
    <property type="entry name" value="MAJOR FACILITATOR SUPERFAMILY MULTIDRUG TRANSPORTER MFSC"/>
    <property type="match status" value="1"/>
</dbReference>
<reference evidence="10" key="1">
    <citation type="submission" date="2020-11" db="EMBL/GenBank/DDBJ databases">
        <title>Nocardia NEAU-351.nov., a novel actinomycete isolated from the cow dung.</title>
        <authorList>
            <person name="Zhang X."/>
        </authorList>
    </citation>
    <scope>NUCLEOTIDE SEQUENCE</scope>
    <source>
        <strain evidence="10">NEAU-351</strain>
    </source>
</reference>
<dbReference type="InterPro" id="IPR020846">
    <property type="entry name" value="MFS_dom"/>
</dbReference>
<evidence type="ECO:0000256" key="5">
    <source>
        <dbReference type="ARBA" id="ARBA00022692"/>
    </source>
</evidence>
<feature type="transmembrane region" description="Helical" evidence="8">
    <location>
        <begin position="61"/>
        <end position="81"/>
    </location>
</feature>
<keyword evidence="7 8" id="KW-0472">Membrane</keyword>
<dbReference type="GO" id="GO:0005886">
    <property type="term" value="C:plasma membrane"/>
    <property type="evidence" value="ECO:0007669"/>
    <property type="project" value="UniProtKB-SubCell"/>
</dbReference>
<feature type="transmembrane region" description="Helical" evidence="8">
    <location>
        <begin position="147"/>
        <end position="169"/>
    </location>
</feature>
<feature type="transmembrane region" description="Helical" evidence="8">
    <location>
        <begin position="20"/>
        <end position="41"/>
    </location>
</feature>
<dbReference type="NCBIfam" id="TIGR00711">
    <property type="entry name" value="efflux_EmrB"/>
    <property type="match status" value="1"/>
</dbReference>
<dbReference type="InterPro" id="IPR036259">
    <property type="entry name" value="MFS_trans_sf"/>
</dbReference>
<comment type="caution">
    <text evidence="10">The sequence shown here is derived from an EMBL/GenBank/DDBJ whole genome shotgun (WGS) entry which is preliminary data.</text>
</comment>
<evidence type="ECO:0000256" key="4">
    <source>
        <dbReference type="ARBA" id="ARBA00022475"/>
    </source>
</evidence>
<keyword evidence="11" id="KW-1185">Reference proteome</keyword>
<dbReference type="PROSITE" id="PS50850">
    <property type="entry name" value="MFS"/>
    <property type="match status" value="1"/>
</dbReference>
<keyword evidence="5 8" id="KW-0812">Transmembrane</keyword>
<dbReference type="Proteomes" id="UP000655751">
    <property type="component" value="Unassembled WGS sequence"/>
</dbReference>
<feature type="transmembrane region" description="Helical" evidence="8">
    <location>
        <begin position="343"/>
        <end position="362"/>
    </location>
</feature>
<sequence>MSETRTVSAPPAIDPIPASVWRVAGVVVFGAIMSMLDTSLVNIGLDTIAADLGAGLDGAQWIASGYLLALAVTLPLCGWLGRRIGLDRVWVGALIGFTVASALCAFAPTMGWLIALRIVQGLAAGLLTPAGQALIGQVAGPHRLGRVMSVTGIAVVGAPAIGPTVGGVMLEHLHWSWLFLINIPFGLVAFVLAVRFLPRVPASDTAARLDIVGFVLIAVGLSALVYGLGEFGTRGSATAPTVWVSVLVGVLALGVFLVRSIRSRTATLLDVGLFRSPVFAAANVANFFVGVALFGSMLLLPLYFQILHGEGLIATGLLLLSFGLGGVIALPIGGLLTDRFGGGAVATVGGVVLILTTLPFVFGDADLNPVLIQVLLLLRGMATGFAAMPIVSSAYAAVRPHELPDAASFVNIVQRMGGAIGAALLAVVVYRASAAGLPVEVGFQRAFGWLTAAAVVSLGTSIILWRRESRSSMEK</sequence>
<dbReference type="SUPFAM" id="SSF103473">
    <property type="entry name" value="MFS general substrate transporter"/>
    <property type="match status" value="1"/>
</dbReference>
<feature type="transmembrane region" description="Helical" evidence="8">
    <location>
        <begin position="374"/>
        <end position="395"/>
    </location>
</feature>
<keyword evidence="3" id="KW-0813">Transport</keyword>
<evidence type="ECO:0000313" key="10">
    <source>
        <dbReference type="EMBL" id="MBH0781318.1"/>
    </source>
</evidence>
<keyword evidence="6 8" id="KW-1133">Transmembrane helix</keyword>
<evidence type="ECO:0000256" key="3">
    <source>
        <dbReference type="ARBA" id="ARBA00022448"/>
    </source>
</evidence>
<evidence type="ECO:0000313" key="11">
    <source>
        <dbReference type="Proteomes" id="UP000655751"/>
    </source>
</evidence>
<evidence type="ECO:0000256" key="6">
    <source>
        <dbReference type="ARBA" id="ARBA00022989"/>
    </source>
</evidence>
<dbReference type="GO" id="GO:0022857">
    <property type="term" value="F:transmembrane transporter activity"/>
    <property type="evidence" value="ECO:0007669"/>
    <property type="project" value="InterPro"/>
</dbReference>
<comment type="subcellular location">
    <subcellularLocation>
        <location evidence="1">Cell membrane</location>
        <topology evidence="1">Multi-pass membrane protein</topology>
    </subcellularLocation>
</comment>
<dbReference type="AlphaFoldDB" id="A0A931IIP5"/>
<evidence type="ECO:0000256" key="8">
    <source>
        <dbReference type="SAM" id="Phobius"/>
    </source>
</evidence>
<feature type="transmembrane region" description="Helical" evidence="8">
    <location>
        <begin position="416"/>
        <end position="434"/>
    </location>
</feature>
<feature type="transmembrane region" description="Helical" evidence="8">
    <location>
        <begin position="241"/>
        <end position="258"/>
    </location>
</feature>
<evidence type="ECO:0000256" key="1">
    <source>
        <dbReference type="ARBA" id="ARBA00004651"/>
    </source>
</evidence>
<dbReference type="EMBL" id="JADMLG010000023">
    <property type="protein sequence ID" value="MBH0781318.1"/>
    <property type="molecule type" value="Genomic_DNA"/>
</dbReference>
<evidence type="ECO:0000259" key="9">
    <source>
        <dbReference type="PROSITE" id="PS50850"/>
    </source>
</evidence>
<comment type="similarity">
    <text evidence="2">Belongs to the major facilitator superfamily. EmrB family.</text>
</comment>
<feature type="transmembrane region" description="Helical" evidence="8">
    <location>
        <begin position="209"/>
        <end position="229"/>
    </location>
</feature>
<accession>A0A931IIP5</accession>
<feature type="transmembrane region" description="Helical" evidence="8">
    <location>
        <begin position="88"/>
        <end position="108"/>
    </location>
</feature>
<protein>
    <submittedName>
        <fullName evidence="10">DHA2 family efflux MFS transporter permease subunit</fullName>
    </submittedName>
</protein>
<feature type="transmembrane region" description="Helical" evidence="8">
    <location>
        <begin position="278"/>
        <end position="300"/>
    </location>
</feature>
<feature type="transmembrane region" description="Helical" evidence="8">
    <location>
        <begin position="446"/>
        <end position="465"/>
    </location>
</feature>
<dbReference type="PANTHER" id="PTHR42718:SF9">
    <property type="entry name" value="MAJOR FACILITATOR SUPERFAMILY MULTIDRUG TRANSPORTER MFSC"/>
    <property type="match status" value="1"/>
</dbReference>
<feature type="transmembrane region" description="Helical" evidence="8">
    <location>
        <begin position="312"/>
        <end position="336"/>
    </location>
</feature>
<evidence type="ECO:0000256" key="2">
    <source>
        <dbReference type="ARBA" id="ARBA00008537"/>
    </source>
</evidence>
<evidence type="ECO:0000256" key="7">
    <source>
        <dbReference type="ARBA" id="ARBA00023136"/>
    </source>
</evidence>
<feature type="transmembrane region" description="Helical" evidence="8">
    <location>
        <begin position="114"/>
        <end position="135"/>
    </location>
</feature>
<organism evidence="10 11">
    <name type="scientific">Nocardia bovistercoris</name>
    <dbReference type="NCBI Taxonomy" id="2785916"/>
    <lineage>
        <taxon>Bacteria</taxon>
        <taxon>Bacillati</taxon>
        <taxon>Actinomycetota</taxon>
        <taxon>Actinomycetes</taxon>
        <taxon>Mycobacteriales</taxon>
        <taxon>Nocardiaceae</taxon>
        <taxon>Nocardia</taxon>
    </lineage>
</organism>
<dbReference type="InterPro" id="IPR004638">
    <property type="entry name" value="EmrB-like"/>
</dbReference>
<dbReference type="Gene3D" id="1.20.1250.20">
    <property type="entry name" value="MFS general substrate transporter like domains"/>
    <property type="match status" value="2"/>
</dbReference>
<keyword evidence="4" id="KW-1003">Cell membrane</keyword>
<proteinExistence type="inferred from homology"/>
<feature type="transmembrane region" description="Helical" evidence="8">
    <location>
        <begin position="175"/>
        <end position="197"/>
    </location>
</feature>
<dbReference type="InterPro" id="IPR011701">
    <property type="entry name" value="MFS"/>
</dbReference>